<evidence type="ECO:0000313" key="8">
    <source>
        <dbReference type="EMBL" id="CAL1712677.1"/>
    </source>
</evidence>
<dbReference type="InterPro" id="IPR052816">
    <property type="entry name" value="Peroxisomal_Membrane_PEX28-32"/>
</dbReference>
<keyword evidence="2 6" id="KW-0812">Transmembrane</keyword>
<evidence type="ECO:0000256" key="3">
    <source>
        <dbReference type="ARBA" id="ARBA00022989"/>
    </source>
</evidence>
<evidence type="ECO:0000313" key="9">
    <source>
        <dbReference type="Proteomes" id="UP001497453"/>
    </source>
</evidence>
<dbReference type="EMBL" id="OZ037950">
    <property type="protein sequence ID" value="CAL1712677.1"/>
    <property type="molecule type" value="Genomic_DNA"/>
</dbReference>
<dbReference type="InterPro" id="IPR010482">
    <property type="entry name" value="TECPR1-like_DysF"/>
</dbReference>
<evidence type="ECO:0000256" key="1">
    <source>
        <dbReference type="ARBA" id="ARBA00004141"/>
    </source>
</evidence>
<evidence type="ECO:0000256" key="6">
    <source>
        <dbReference type="SAM" id="Phobius"/>
    </source>
</evidence>
<protein>
    <recommendedName>
        <fullName evidence="7">TECPR1-like DysF domain-containing protein</fullName>
    </recommendedName>
</protein>
<name>A0ABP1E0G4_9APHY</name>
<feature type="region of interest" description="Disordered" evidence="5">
    <location>
        <begin position="16"/>
        <end position="55"/>
    </location>
</feature>
<keyword evidence="9" id="KW-1185">Reference proteome</keyword>
<feature type="transmembrane region" description="Helical" evidence="6">
    <location>
        <begin position="239"/>
        <end position="258"/>
    </location>
</feature>
<evidence type="ECO:0000256" key="5">
    <source>
        <dbReference type="SAM" id="MobiDB-lite"/>
    </source>
</evidence>
<keyword evidence="4 6" id="KW-0472">Membrane</keyword>
<evidence type="ECO:0000256" key="2">
    <source>
        <dbReference type="ARBA" id="ARBA00022692"/>
    </source>
</evidence>
<feature type="transmembrane region" description="Helical" evidence="6">
    <location>
        <begin position="265"/>
        <end position="282"/>
    </location>
</feature>
<dbReference type="PANTHER" id="PTHR28304:SF2">
    <property type="entry name" value="PEROXISOMAL MEMBRANE PROTEIN PEX29"/>
    <property type="match status" value="1"/>
</dbReference>
<dbReference type="Proteomes" id="UP001497453">
    <property type="component" value="Chromosome 7"/>
</dbReference>
<dbReference type="PANTHER" id="PTHR28304">
    <property type="entry name" value="PEROXISOMAL MEMBRANE PROTEIN PEX29"/>
    <property type="match status" value="1"/>
</dbReference>
<keyword evidence="3 6" id="KW-1133">Transmembrane helix</keyword>
<feature type="domain" description="TECPR1-like DysF" evidence="7">
    <location>
        <begin position="97"/>
        <end position="457"/>
    </location>
</feature>
<organism evidence="8 9">
    <name type="scientific">Somion occarium</name>
    <dbReference type="NCBI Taxonomy" id="3059160"/>
    <lineage>
        <taxon>Eukaryota</taxon>
        <taxon>Fungi</taxon>
        <taxon>Dikarya</taxon>
        <taxon>Basidiomycota</taxon>
        <taxon>Agaricomycotina</taxon>
        <taxon>Agaricomycetes</taxon>
        <taxon>Polyporales</taxon>
        <taxon>Cerrenaceae</taxon>
        <taxon>Somion</taxon>
    </lineage>
</organism>
<feature type="transmembrane region" description="Helical" evidence="6">
    <location>
        <begin position="139"/>
        <end position="168"/>
    </location>
</feature>
<evidence type="ECO:0000259" key="7">
    <source>
        <dbReference type="Pfam" id="PF06398"/>
    </source>
</evidence>
<evidence type="ECO:0000256" key="4">
    <source>
        <dbReference type="ARBA" id="ARBA00023136"/>
    </source>
</evidence>
<accession>A0ABP1E0G4</accession>
<feature type="compositionally biased region" description="Polar residues" evidence="5">
    <location>
        <begin position="46"/>
        <end position="55"/>
    </location>
</feature>
<reference evidence="9" key="1">
    <citation type="submission" date="2024-04" db="EMBL/GenBank/DDBJ databases">
        <authorList>
            <person name="Shaw F."/>
            <person name="Minotto A."/>
        </authorList>
    </citation>
    <scope>NUCLEOTIDE SEQUENCE [LARGE SCALE GENOMIC DNA]</scope>
</reference>
<gene>
    <name evidence="8" type="ORF">GFSPODELE1_LOCUS8933</name>
</gene>
<comment type="subcellular location">
    <subcellularLocation>
        <location evidence="1">Membrane</location>
        <topology evidence="1">Multi-pass membrane protein</topology>
    </subcellularLocation>
</comment>
<sequence length="467" mass="52602">MATLQYVEIPSAATRLESAEPSADIRPAPKIVTNMPHPEKAVGGLTSPTAQPQSPKNPGFNFQQILLSSALPIPSNVPASLQSVGKGAPRLLTTRDPLSIPITTVNFRRFVSKMGPGVWLIDRMEEIIMWKKGWEYTTVFIAAYAFFCYFPRMVLLLPLVIMLVVILITDPYLRQPESSSLHEDISRVTVPPPPPPQIGEGSVDWLANLQAIQNLMGSFSDLNDLILPYIPHINHTSPYTPIVFTTVLTLLVILVPIVNFIPLRLTCLILGLFPFFLTHPFTQSTLIPTLLASIRPHLKHFHTLVVRYVDDDRLEDKHWRTEMQEVELWENERWSPGTTSSEAGGVNVKTSDGGWSKANLKPGERKAWTRGRDGWSAVAEDGSGDVSSNLTFSLSPGWLFVETEDWRPDLEGTWISSVGADDAGWVYTNDAWMEPRAYPLEEWKVSNRMTRRRRWMRRIYFDPGTTT</sequence>
<dbReference type="Pfam" id="PF06398">
    <property type="entry name" value="Pex24p"/>
    <property type="match status" value="1"/>
</dbReference>
<feature type="region of interest" description="Disordered" evidence="5">
    <location>
        <begin position="335"/>
        <end position="355"/>
    </location>
</feature>
<proteinExistence type="predicted"/>